<sequence>MSASMTSCFFVPPESLSSVLASIRSRGAVVGAFCVGLGSATVIFSSPCPEKAVGGFCCSVSVVNGIRFFSLAGTRCAQFRFPPRIPERLSASPPLFLLSRVLSFGWSVSLRSGFPARLSSSVPVADVPQSLIALSGVLSLCGWGALSVSVRFPPSSCGKMARVSAAVSRRFGDGSPVFVAASSARALSE</sequence>
<dbReference type="Proteomes" id="UP000003571">
    <property type="component" value="Unassembled WGS sequence"/>
</dbReference>
<accession>H7EII9</accession>
<dbReference type="PATRIC" id="fig|907348.3.peg.637"/>
<dbReference type="RefSeq" id="WP_002702780.1">
    <property type="nucleotide sequence ID" value="NZ_AGRW01000036.1"/>
</dbReference>
<evidence type="ECO:0000313" key="1">
    <source>
        <dbReference type="EMBL" id="EIC02640.1"/>
    </source>
</evidence>
<keyword evidence="2" id="KW-1185">Reference proteome</keyword>
<dbReference type="AlphaFoldDB" id="H7EII9"/>
<dbReference type="EMBL" id="AGRW01000036">
    <property type="protein sequence ID" value="EIC02640.1"/>
    <property type="molecule type" value="Genomic_DNA"/>
</dbReference>
<dbReference type="STRING" id="907348.TresaDRAFT_1920"/>
<comment type="caution">
    <text evidence="1">The sequence shown here is derived from an EMBL/GenBank/DDBJ whole genome shotgun (WGS) entry which is preliminary data.</text>
</comment>
<proteinExistence type="predicted"/>
<organism evidence="1 2">
    <name type="scientific">Treponema saccharophilum DSM 2985</name>
    <dbReference type="NCBI Taxonomy" id="907348"/>
    <lineage>
        <taxon>Bacteria</taxon>
        <taxon>Pseudomonadati</taxon>
        <taxon>Spirochaetota</taxon>
        <taxon>Spirochaetia</taxon>
        <taxon>Spirochaetales</taxon>
        <taxon>Treponemataceae</taxon>
        <taxon>Treponema</taxon>
    </lineage>
</organism>
<name>H7EII9_9SPIR</name>
<evidence type="ECO:0000313" key="2">
    <source>
        <dbReference type="Proteomes" id="UP000003571"/>
    </source>
</evidence>
<protein>
    <submittedName>
        <fullName evidence="1">Uncharacterized protein</fullName>
    </submittedName>
</protein>
<reference evidence="1 2" key="1">
    <citation type="submission" date="2011-09" db="EMBL/GenBank/DDBJ databases">
        <title>The draft genome of Treponema saccharophilum DSM 2985.</title>
        <authorList>
            <consortium name="US DOE Joint Genome Institute (JGI-PGF)"/>
            <person name="Lucas S."/>
            <person name="Copeland A."/>
            <person name="Lapidus A."/>
            <person name="Glavina del Rio T."/>
            <person name="Dalin E."/>
            <person name="Tice H."/>
            <person name="Bruce D."/>
            <person name="Goodwin L."/>
            <person name="Pitluck S."/>
            <person name="Peters L."/>
            <person name="Kyrpides N."/>
            <person name="Mavromatis K."/>
            <person name="Ivanova N."/>
            <person name="Markowitz V."/>
            <person name="Cheng J.-F."/>
            <person name="Hugenholtz P."/>
            <person name="Woyke T."/>
            <person name="Wu D."/>
            <person name="Gronow S."/>
            <person name="Wellnitz S."/>
            <person name="Brambilla E."/>
            <person name="Klenk H.-P."/>
            <person name="Eisen J.A."/>
        </authorList>
    </citation>
    <scope>NUCLEOTIDE SEQUENCE [LARGE SCALE GENOMIC DNA]</scope>
    <source>
        <strain evidence="1 2">DSM 2985</strain>
    </source>
</reference>
<gene>
    <name evidence="1" type="ORF">TresaDRAFT_1920</name>
</gene>